<evidence type="ECO:0000313" key="2">
    <source>
        <dbReference type="Proteomes" id="UP000006431"/>
    </source>
</evidence>
<accession>B6BL68</accession>
<dbReference type="HOGENOM" id="CLU_2398501_0_0_7"/>
<name>B6BL68_SULGG</name>
<evidence type="ECO:0000313" key="1">
    <source>
        <dbReference type="EMBL" id="EHP28807.1"/>
    </source>
</evidence>
<dbReference type="RefSeq" id="WP_008338321.1">
    <property type="nucleotide sequence ID" value="NZ_AFRZ01000001.1"/>
</dbReference>
<keyword evidence="2" id="KW-1185">Reference proteome</keyword>
<accession>H1FTN1</accession>
<reference evidence="1 2" key="1">
    <citation type="journal article" date="2012" name="Proc. Natl. Acad. Sci. U.S.A.">
        <title>Genome and physiology of a model Epsilonproteobacterium responsible for sulfide detoxification in marine oxygen depletion zones.</title>
        <authorList>
            <person name="Grote J."/>
            <person name="Schott T."/>
            <person name="Bruckner C.G."/>
            <person name="Glockner F.O."/>
            <person name="Jost G."/>
            <person name="Teeling H."/>
            <person name="Labrenz M."/>
            <person name="Jurgens K."/>
        </authorList>
    </citation>
    <scope>NUCLEOTIDE SEQUENCE [LARGE SCALE GENOMIC DNA]</scope>
    <source>
        <strain evidence="1 2">GD1</strain>
    </source>
</reference>
<dbReference type="PATRIC" id="fig|929558.5.peg.279"/>
<comment type="caution">
    <text evidence="1">The sequence shown here is derived from an EMBL/GenBank/DDBJ whole genome shotgun (WGS) entry which is preliminary data.</text>
</comment>
<dbReference type="EMBL" id="AFRZ01000001">
    <property type="protein sequence ID" value="EHP28807.1"/>
    <property type="molecule type" value="Genomic_DNA"/>
</dbReference>
<proteinExistence type="predicted"/>
<dbReference type="STRING" id="929558.SMGD1_0280"/>
<gene>
    <name evidence="1" type="ORF">SMGD1_0280</name>
</gene>
<sequence length="93" mass="10594">MKKVMLYLVIIGLSSTPLLAEWLWFNPSTQKCTNSLSPQEWAKDTNIVNVTNQGNIWTLHIKGGRSTWITNDRYTCAVVLMKKTNVNNLAGRR</sequence>
<dbReference type="AlphaFoldDB" id="B6BL68"/>
<organism evidence="1 2">
    <name type="scientific">Sulfurimonas gotlandica (strain DSM 19862 / JCM 16533 / GD1)</name>
    <dbReference type="NCBI Taxonomy" id="929558"/>
    <lineage>
        <taxon>Bacteria</taxon>
        <taxon>Pseudomonadati</taxon>
        <taxon>Campylobacterota</taxon>
        <taxon>Epsilonproteobacteria</taxon>
        <taxon>Campylobacterales</taxon>
        <taxon>Sulfurimonadaceae</taxon>
        <taxon>Sulfurimonas</taxon>
    </lineage>
</organism>
<dbReference type="Proteomes" id="UP000006431">
    <property type="component" value="Unassembled WGS sequence"/>
</dbReference>
<protein>
    <submittedName>
        <fullName evidence="1">Uncharacterized protein</fullName>
    </submittedName>
</protein>